<evidence type="ECO:0000256" key="5">
    <source>
        <dbReference type="ARBA" id="ARBA00022839"/>
    </source>
</evidence>
<dbReference type="EMBL" id="CP003940">
    <property type="protein sequence ID" value="AFZ48290.1"/>
    <property type="molecule type" value="Genomic_DNA"/>
</dbReference>
<dbReference type="Gene3D" id="3.10.310.30">
    <property type="match status" value="1"/>
</dbReference>
<evidence type="ECO:0000256" key="4">
    <source>
        <dbReference type="ARBA" id="ARBA00022801"/>
    </source>
</evidence>
<name>K9YPH0_CYASC</name>
<evidence type="ECO:0000256" key="3">
    <source>
        <dbReference type="ARBA" id="ARBA00022722"/>
    </source>
</evidence>
<dbReference type="GO" id="GO:0003676">
    <property type="term" value="F:nucleic acid binding"/>
    <property type="evidence" value="ECO:0007669"/>
    <property type="project" value="InterPro"/>
</dbReference>
<accession>K9YPH0</accession>
<keyword evidence="3" id="KW-0540">Nuclease</keyword>
<keyword evidence="6" id="KW-0175">Coiled coil</keyword>
<comment type="similarity">
    <text evidence="1">Belongs to the RecJ family.</text>
</comment>
<feature type="domain" description="DHHA1" evidence="8">
    <location>
        <begin position="359"/>
        <end position="457"/>
    </location>
</feature>
<dbReference type="KEGG" id="csn:Cyast_2342"/>
<dbReference type="Pfam" id="PF17768">
    <property type="entry name" value="RecJ_OB"/>
    <property type="match status" value="1"/>
</dbReference>
<dbReference type="Pfam" id="PF02272">
    <property type="entry name" value="DHHA1"/>
    <property type="match status" value="1"/>
</dbReference>
<dbReference type="InterPro" id="IPR004610">
    <property type="entry name" value="RecJ"/>
</dbReference>
<dbReference type="InterPro" id="IPR051673">
    <property type="entry name" value="SSDNA_exonuclease_RecJ"/>
</dbReference>
<dbReference type="InterPro" id="IPR041122">
    <property type="entry name" value="RecJ_OB"/>
</dbReference>
<evidence type="ECO:0000256" key="1">
    <source>
        <dbReference type="ARBA" id="ARBA00005915"/>
    </source>
</evidence>
<dbReference type="InterPro" id="IPR001667">
    <property type="entry name" value="DDH_dom"/>
</dbReference>
<gene>
    <name evidence="10" type="ordered locus">Cyast_2342</name>
</gene>
<evidence type="ECO:0000313" key="10">
    <source>
        <dbReference type="EMBL" id="AFZ48290.1"/>
    </source>
</evidence>
<dbReference type="InterPro" id="IPR003156">
    <property type="entry name" value="DHHA1_dom"/>
</dbReference>
<dbReference type="NCBIfam" id="TIGR00644">
    <property type="entry name" value="recJ"/>
    <property type="match status" value="1"/>
</dbReference>
<keyword evidence="5 10" id="KW-0269">Exonuclease</keyword>
<evidence type="ECO:0000256" key="2">
    <source>
        <dbReference type="ARBA" id="ARBA00019841"/>
    </source>
</evidence>
<dbReference type="Proteomes" id="UP000010483">
    <property type="component" value="Chromosome"/>
</dbReference>
<keyword evidence="4" id="KW-0378">Hydrolase</keyword>
<evidence type="ECO:0000259" key="8">
    <source>
        <dbReference type="Pfam" id="PF02272"/>
    </source>
</evidence>
<dbReference type="STRING" id="292563.Cyast_2342"/>
<proteinExistence type="inferred from homology"/>
<dbReference type="HOGENOM" id="CLU_009736_4_1_3"/>
<dbReference type="PANTHER" id="PTHR30255:SF2">
    <property type="entry name" value="SINGLE-STRANDED-DNA-SPECIFIC EXONUCLEASE RECJ"/>
    <property type="match status" value="1"/>
</dbReference>
<dbReference type="eggNOG" id="COG0608">
    <property type="taxonomic scope" value="Bacteria"/>
</dbReference>
<feature type="domain" description="RecJ OB" evidence="9">
    <location>
        <begin position="471"/>
        <end position="581"/>
    </location>
</feature>
<dbReference type="GO" id="GO:0008409">
    <property type="term" value="F:5'-3' exonuclease activity"/>
    <property type="evidence" value="ECO:0007669"/>
    <property type="project" value="InterPro"/>
</dbReference>
<dbReference type="AlphaFoldDB" id="K9YPH0"/>
<dbReference type="GO" id="GO:0006281">
    <property type="term" value="P:DNA repair"/>
    <property type="evidence" value="ECO:0007669"/>
    <property type="project" value="InterPro"/>
</dbReference>
<evidence type="ECO:0000259" key="9">
    <source>
        <dbReference type="Pfam" id="PF17768"/>
    </source>
</evidence>
<dbReference type="Pfam" id="PF01368">
    <property type="entry name" value="DHH"/>
    <property type="match status" value="1"/>
</dbReference>
<dbReference type="PANTHER" id="PTHR30255">
    <property type="entry name" value="SINGLE-STRANDED-DNA-SPECIFIC EXONUCLEASE RECJ"/>
    <property type="match status" value="1"/>
</dbReference>
<dbReference type="BioCyc" id="CSTA292563:G1353-2346-MONOMER"/>
<dbReference type="Gene3D" id="3.90.1640.30">
    <property type="match status" value="1"/>
</dbReference>
<organism evidence="10 11">
    <name type="scientific">Cyanobacterium stanieri (strain ATCC 29140 / PCC 7202)</name>
    <dbReference type="NCBI Taxonomy" id="292563"/>
    <lineage>
        <taxon>Bacteria</taxon>
        <taxon>Bacillati</taxon>
        <taxon>Cyanobacteriota</taxon>
        <taxon>Cyanophyceae</taxon>
        <taxon>Oscillatoriophycideae</taxon>
        <taxon>Chroococcales</taxon>
        <taxon>Geminocystaceae</taxon>
        <taxon>Cyanobacterium</taxon>
    </lineage>
</organism>
<dbReference type="SUPFAM" id="SSF64182">
    <property type="entry name" value="DHH phosphoesterases"/>
    <property type="match status" value="1"/>
</dbReference>
<dbReference type="InterPro" id="IPR038763">
    <property type="entry name" value="DHH_sf"/>
</dbReference>
<dbReference type="PATRIC" id="fig|292563.3.peg.2448"/>
<evidence type="ECO:0000259" key="7">
    <source>
        <dbReference type="Pfam" id="PF01368"/>
    </source>
</evidence>
<dbReference type="GO" id="GO:0006310">
    <property type="term" value="P:DNA recombination"/>
    <property type="evidence" value="ECO:0007669"/>
    <property type="project" value="InterPro"/>
</dbReference>
<sequence length="719" mass="81770">MINQWNIAPKYNIPPWFQNLIQQYTKQIPSQGNFVSQLLWHRGIRTQEALSIFLDSSNYQPTPAAEFGQEMKRAVNRLYKAREKGEKVCIWGDFDADGITSTSVLWEGFGQFFVPEVQLSYYIPNRLKESHGLNIPAMDRLADRGVSLIVTCDTGSTNLQEIDYARELGIDIIVTDHHTLPEHRPEVVSIINPRYFASSHPLYHLSGVAVAYKLVEALYEAFPDIPEQPVEDLLDLVAIGLVADLVELKGDCRYLAQEGIKRLANTRRYGVDKLLKLCKGNGDRPMDISFGIAPRINAVSRIHGDASFCVKLLTTKDTKEAVTLAQQTEEANLNRKELQQRVLQQARKKIEDLDLSTTAVIVLDDNQWETGVLGLVANALSQEYGRPSILLSTMKNADNNNLARGSARSVSGINLYDLVFSQKHLLSGFGGHPFAAGLALPMENLSLFRDGINQKLKQQLDITKLQPTIDVDLTVTVAQLTKELFRELKLIEPCGMGNPAPKLLVQNCWFSNVFHKNFSPKKGNKTIKYLVTYFNLCDRTNTEGISGSWWGHNSGEISLNENYDVVIEFDYNKYHNQYEPRIIDLKICSSQRDSITTGKASTFPENIALVSQNINSDKLLDEVFYQEQWLKFLGIIKYLINHQKSINIRLFQEKVSMGDRPWKYALKTIKKLGFNYTCQDNIISFTLHTDNFNQEKYLNNLNKTIQVIQEEYIQSLWNK</sequence>
<evidence type="ECO:0000256" key="6">
    <source>
        <dbReference type="SAM" id="Coils"/>
    </source>
</evidence>
<reference evidence="11" key="1">
    <citation type="journal article" date="2013" name="Proc. Natl. Acad. Sci. U.S.A.">
        <title>Improving the coverage of the cyanobacterial phylum using diversity-driven genome sequencing.</title>
        <authorList>
            <person name="Shih P.M."/>
            <person name="Wu D."/>
            <person name="Latifi A."/>
            <person name="Axen S.D."/>
            <person name="Fewer D.P."/>
            <person name="Talla E."/>
            <person name="Calteau A."/>
            <person name="Cai F."/>
            <person name="Tandeau de Marsac N."/>
            <person name="Rippka R."/>
            <person name="Herdman M."/>
            <person name="Sivonen K."/>
            <person name="Coursin T."/>
            <person name="Laurent T."/>
            <person name="Goodwin L."/>
            <person name="Nolan M."/>
            <person name="Davenport K.W."/>
            <person name="Han C.S."/>
            <person name="Rubin E.M."/>
            <person name="Eisen J.A."/>
            <person name="Woyke T."/>
            <person name="Gugger M."/>
            <person name="Kerfeld C.A."/>
        </authorList>
    </citation>
    <scope>NUCLEOTIDE SEQUENCE [LARGE SCALE GENOMIC DNA]</scope>
    <source>
        <strain evidence="11">ATCC 29140 / PCC 7202</strain>
    </source>
</reference>
<keyword evidence="11" id="KW-1185">Reference proteome</keyword>
<evidence type="ECO:0000313" key="11">
    <source>
        <dbReference type="Proteomes" id="UP000010483"/>
    </source>
</evidence>
<feature type="domain" description="DDH" evidence="7">
    <location>
        <begin position="87"/>
        <end position="240"/>
    </location>
</feature>
<protein>
    <recommendedName>
        <fullName evidence="2">Single-stranded-DNA-specific exonuclease RecJ</fullName>
    </recommendedName>
</protein>
<feature type="coiled-coil region" evidence="6">
    <location>
        <begin position="321"/>
        <end position="356"/>
    </location>
</feature>